<keyword evidence="2" id="KW-0813">Transport</keyword>
<dbReference type="InterPro" id="IPR018506">
    <property type="entry name" value="Cyt_B5_heme-BS"/>
</dbReference>
<evidence type="ECO:0000256" key="8">
    <source>
        <dbReference type="ARBA" id="ARBA00022982"/>
    </source>
</evidence>
<protein>
    <recommendedName>
        <fullName evidence="14">Cytochrome b5 heme-binding domain-containing protein</fullName>
    </recommendedName>
</protein>
<feature type="non-terminal residue" evidence="15">
    <location>
        <position position="96"/>
    </location>
</feature>
<dbReference type="Proteomes" id="UP000824469">
    <property type="component" value="Unassembled WGS sequence"/>
</dbReference>
<comment type="similarity">
    <text evidence="12 13">Belongs to the cytochrome b5 family.</text>
</comment>
<keyword evidence="5 13" id="KW-0479">Metal-binding</keyword>
<feature type="domain" description="Cytochrome b5 heme-binding" evidence="14">
    <location>
        <begin position="1"/>
        <end position="52"/>
    </location>
</feature>
<evidence type="ECO:0000256" key="10">
    <source>
        <dbReference type="ARBA" id="ARBA00023136"/>
    </source>
</evidence>
<evidence type="ECO:0000313" key="15">
    <source>
        <dbReference type="EMBL" id="KAH9326031.1"/>
    </source>
</evidence>
<dbReference type="SUPFAM" id="SSF55856">
    <property type="entry name" value="Cytochrome b5-like heme/steroid binding domain"/>
    <property type="match status" value="1"/>
</dbReference>
<dbReference type="Pfam" id="PF00173">
    <property type="entry name" value="Cyt-b5"/>
    <property type="match status" value="1"/>
</dbReference>
<evidence type="ECO:0000313" key="16">
    <source>
        <dbReference type="Proteomes" id="UP000824469"/>
    </source>
</evidence>
<dbReference type="InterPro" id="IPR036400">
    <property type="entry name" value="Cyt_B5-like_heme/steroid_sf"/>
</dbReference>
<dbReference type="InterPro" id="IPR050668">
    <property type="entry name" value="Cytochrome_b5"/>
</dbReference>
<dbReference type="AlphaFoldDB" id="A0AA38LJG6"/>
<evidence type="ECO:0000259" key="14">
    <source>
        <dbReference type="PROSITE" id="PS50255"/>
    </source>
</evidence>
<dbReference type="GO" id="GO:0005789">
    <property type="term" value="C:endoplasmic reticulum membrane"/>
    <property type="evidence" value="ECO:0007669"/>
    <property type="project" value="UniProtKB-SubCell"/>
</dbReference>
<evidence type="ECO:0000256" key="4">
    <source>
        <dbReference type="ARBA" id="ARBA00022692"/>
    </source>
</evidence>
<sequence length="96" mass="10848">VYDVSDYMHEHPGGYEALLEASGGDATQSFENVGHSSNARALLTPYCIGYTKQTPENETADDSGDDYRSSRSFERIVIYFVLLFLMNFVVNIRWTP</sequence>
<dbReference type="PROSITE" id="PS00191">
    <property type="entry name" value="CYTOCHROME_B5_1"/>
    <property type="match status" value="1"/>
</dbReference>
<feature type="non-terminal residue" evidence="15">
    <location>
        <position position="1"/>
    </location>
</feature>
<name>A0AA38LJG6_TAXCH</name>
<keyword evidence="6" id="KW-0256">Endoplasmic reticulum</keyword>
<feature type="transmembrane region" description="Helical" evidence="13">
    <location>
        <begin position="76"/>
        <end position="94"/>
    </location>
</feature>
<dbReference type="PROSITE" id="PS50255">
    <property type="entry name" value="CYTOCHROME_B5_2"/>
    <property type="match status" value="1"/>
</dbReference>
<reference evidence="15 16" key="1">
    <citation type="journal article" date="2021" name="Nat. Plants">
        <title>The Taxus genome provides insights into paclitaxel biosynthesis.</title>
        <authorList>
            <person name="Xiong X."/>
            <person name="Gou J."/>
            <person name="Liao Q."/>
            <person name="Li Y."/>
            <person name="Zhou Q."/>
            <person name="Bi G."/>
            <person name="Li C."/>
            <person name="Du R."/>
            <person name="Wang X."/>
            <person name="Sun T."/>
            <person name="Guo L."/>
            <person name="Liang H."/>
            <person name="Lu P."/>
            <person name="Wu Y."/>
            <person name="Zhang Z."/>
            <person name="Ro D.K."/>
            <person name="Shang Y."/>
            <person name="Huang S."/>
            <person name="Yan J."/>
        </authorList>
    </citation>
    <scope>NUCLEOTIDE SEQUENCE [LARGE SCALE GENOMIC DNA]</scope>
    <source>
        <strain evidence="15">Ta-2019</strain>
    </source>
</reference>
<evidence type="ECO:0000256" key="7">
    <source>
        <dbReference type="ARBA" id="ARBA00022848"/>
    </source>
</evidence>
<dbReference type="OMA" id="MTHNTER"/>
<evidence type="ECO:0000256" key="5">
    <source>
        <dbReference type="ARBA" id="ARBA00022723"/>
    </source>
</evidence>
<evidence type="ECO:0000256" key="9">
    <source>
        <dbReference type="ARBA" id="ARBA00023004"/>
    </source>
</evidence>
<dbReference type="Gene3D" id="3.10.120.10">
    <property type="entry name" value="Cytochrome b5-like heme/steroid binding domain"/>
    <property type="match status" value="1"/>
</dbReference>
<keyword evidence="7" id="KW-0492">Microsome</keyword>
<keyword evidence="10 13" id="KW-0472">Membrane</keyword>
<dbReference type="PRINTS" id="PR00363">
    <property type="entry name" value="CYTOCHROMEB5"/>
</dbReference>
<dbReference type="EMBL" id="JAHRHJ020000002">
    <property type="protein sequence ID" value="KAH9326031.1"/>
    <property type="molecule type" value="Genomic_DNA"/>
</dbReference>
<organism evidence="15 16">
    <name type="scientific">Taxus chinensis</name>
    <name type="common">Chinese yew</name>
    <name type="synonym">Taxus wallichiana var. chinensis</name>
    <dbReference type="NCBI Taxonomy" id="29808"/>
    <lineage>
        <taxon>Eukaryota</taxon>
        <taxon>Viridiplantae</taxon>
        <taxon>Streptophyta</taxon>
        <taxon>Embryophyta</taxon>
        <taxon>Tracheophyta</taxon>
        <taxon>Spermatophyta</taxon>
        <taxon>Pinopsida</taxon>
        <taxon>Pinidae</taxon>
        <taxon>Conifers II</taxon>
        <taxon>Cupressales</taxon>
        <taxon>Taxaceae</taxon>
        <taxon>Taxus</taxon>
    </lineage>
</organism>
<proteinExistence type="inferred from homology"/>
<dbReference type="GO" id="GO:0046872">
    <property type="term" value="F:metal ion binding"/>
    <property type="evidence" value="ECO:0007669"/>
    <property type="project" value="UniProtKB-UniRule"/>
</dbReference>
<evidence type="ECO:0000256" key="12">
    <source>
        <dbReference type="ARBA" id="ARBA00038168"/>
    </source>
</evidence>
<dbReference type="GO" id="GO:0020037">
    <property type="term" value="F:heme binding"/>
    <property type="evidence" value="ECO:0007669"/>
    <property type="project" value="UniProtKB-UniRule"/>
</dbReference>
<keyword evidence="16" id="KW-1185">Reference proteome</keyword>
<keyword evidence="3 13" id="KW-0349">Heme</keyword>
<evidence type="ECO:0000256" key="1">
    <source>
        <dbReference type="ARBA" id="ARBA00004131"/>
    </source>
</evidence>
<dbReference type="SMART" id="SM01117">
    <property type="entry name" value="Cyt-b5"/>
    <property type="match status" value="1"/>
</dbReference>
<comment type="caution">
    <text evidence="15">The sequence shown here is derived from an EMBL/GenBank/DDBJ whole genome shotgun (WGS) entry which is preliminary data.</text>
</comment>
<dbReference type="InterPro" id="IPR001199">
    <property type="entry name" value="Cyt_B5-like_heme/steroid-bd"/>
</dbReference>
<keyword evidence="8" id="KW-0249">Electron transport</keyword>
<keyword evidence="4 13" id="KW-0812">Transmembrane</keyword>
<evidence type="ECO:0000256" key="13">
    <source>
        <dbReference type="RuleBase" id="RU362121"/>
    </source>
</evidence>
<keyword evidence="9 13" id="KW-0408">Iron</keyword>
<evidence type="ECO:0000256" key="2">
    <source>
        <dbReference type="ARBA" id="ARBA00022448"/>
    </source>
</evidence>
<evidence type="ECO:0000256" key="6">
    <source>
        <dbReference type="ARBA" id="ARBA00022824"/>
    </source>
</evidence>
<evidence type="ECO:0000256" key="3">
    <source>
        <dbReference type="ARBA" id="ARBA00022617"/>
    </source>
</evidence>
<keyword evidence="13" id="KW-1133">Transmembrane helix</keyword>
<accession>A0AA38LJG6</accession>
<dbReference type="PANTHER" id="PTHR19359:SF150">
    <property type="entry name" value="CYTOCHROME B5"/>
    <property type="match status" value="1"/>
</dbReference>
<evidence type="ECO:0000256" key="11">
    <source>
        <dbReference type="ARBA" id="ARBA00037877"/>
    </source>
</evidence>
<comment type="subcellular location">
    <subcellularLocation>
        <location evidence="1">Endoplasmic reticulum membrane</location>
        <topology evidence="1">Single-pass membrane protein</topology>
        <orientation evidence="1">Cytoplasmic side</orientation>
    </subcellularLocation>
    <subcellularLocation>
        <location evidence="11">Microsome membrane</location>
        <topology evidence="11">Single-pass membrane protein</topology>
        <orientation evidence="11">Cytoplasmic side</orientation>
    </subcellularLocation>
</comment>
<dbReference type="PANTHER" id="PTHR19359">
    <property type="entry name" value="CYTOCHROME B5"/>
    <property type="match status" value="1"/>
</dbReference>
<gene>
    <name evidence="15" type="ORF">KI387_006209</name>
</gene>